<accession>A0A174GUR4</accession>
<dbReference type="InterPro" id="IPR052176">
    <property type="entry name" value="Glycosyl_Hydrlase_43_Enz"/>
</dbReference>
<dbReference type="EMBL" id="CYZU01000027">
    <property type="protein sequence ID" value="CUO66422.1"/>
    <property type="molecule type" value="Genomic_DNA"/>
</dbReference>
<dbReference type="GO" id="GO:0045493">
    <property type="term" value="P:xylan catabolic process"/>
    <property type="evidence" value="ECO:0007669"/>
    <property type="project" value="UniProtKB-KW"/>
</dbReference>
<keyword evidence="4" id="KW-0119">Carbohydrate metabolism</keyword>
<evidence type="ECO:0000256" key="1">
    <source>
        <dbReference type="ARBA" id="ARBA00009865"/>
    </source>
</evidence>
<evidence type="ECO:0000313" key="8">
    <source>
        <dbReference type="EMBL" id="CUO66422.1"/>
    </source>
</evidence>
<dbReference type="InterPro" id="IPR023296">
    <property type="entry name" value="Glyco_hydro_beta-prop_sf"/>
</dbReference>
<dbReference type="RefSeq" id="WP_055153834.1">
    <property type="nucleotide sequence ID" value="NZ_CYZU01000027.1"/>
</dbReference>
<evidence type="ECO:0000256" key="5">
    <source>
        <dbReference type="ARBA" id="ARBA00023295"/>
    </source>
</evidence>
<evidence type="ECO:0000256" key="7">
    <source>
        <dbReference type="RuleBase" id="RU361187"/>
    </source>
</evidence>
<dbReference type="CDD" id="cd18620">
    <property type="entry name" value="GH43_XylA-like"/>
    <property type="match status" value="1"/>
</dbReference>
<gene>
    <name evidence="8" type="primary">xylA_4</name>
    <name evidence="8" type="ORF">ERS852491_02896</name>
</gene>
<dbReference type="PANTHER" id="PTHR43772:SF2">
    <property type="entry name" value="PUTATIVE (AFU_ORTHOLOGUE AFUA_2G04480)-RELATED"/>
    <property type="match status" value="1"/>
</dbReference>
<protein>
    <submittedName>
        <fullName evidence="8">Xylosidase/arabinosidase</fullName>
    </submittedName>
</protein>
<dbReference type="OrthoDB" id="9801455at2"/>
<dbReference type="Pfam" id="PF04616">
    <property type="entry name" value="Glyco_hydro_43"/>
    <property type="match status" value="1"/>
</dbReference>
<dbReference type="PANTHER" id="PTHR43772">
    <property type="entry name" value="ENDO-1,4-BETA-XYLANASE"/>
    <property type="match status" value="1"/>
</dbReference>
<evidence type="ECO:0000256" key="4">
    <source>
        <dbReference type="ARBA" id="ARBA00023277"/>
    </source>
</evidence>
<keyword evidence="5 7" id="KW-0326">Glycosidase</keyword>
<keyword evidence="2" id="KW-0858">Xylan degradation</keyword>
<dbReference type="Gene3D" id="2.115.10.20">
    <property type="entry name" value="Glycosyl hydrolase domain, family 43"/>
    <property type="match status" value="1"/>
</dbReference>
<dbReference type="AlphaFoldDB" id="A0A174GUR4"/>
<dbReference type="SUPFAM" id="SSF75005">
    <property type="entry name" value="Arabinanase/levansucrase/invertase"/>
    <property type="match status" value="1"/>
</dbReference>
<proteinExistence type="inferred from homology"/>
<reference evidence="8 9" key="1">
    <citation type="submission" date="2015-09" db="EMBL/GenBank/DDBJ databases">
        <authorList>
            <consortium name="Pathogen Informatics"/>
        </authorList>
    </citation>
    <scope>NUCLEOTIDE SEQUENCE [LARGE SCALE GENOMIC DNA]</scope>
    <source>
        <strain evidence="8 9">2789STDY5834876</strain>
    </source>
</reference>
<evidence type="ECO:0000256" key="6">
    <source>
        <dbReference type="PIRSR" id="PIRSR606710-2"/>
    </source>
</evidence>
<evidence type="ECO:0000256" key="3">
    <source>
        <dbReference type="ARBA" id="ARBA00022801"/>
    </source>
</evidence>
<dbReference type="Gene3D" id="2.60.120.260">
    <property type="entry name" value="Galactose-binding domain-like"/>
    <property type="match status" value="1"/>
</dbReference>
<dbReference type="STRING" id="39482.ERS852491_02896"/>
<feature type="site" description="Important for catalytic activity, responsible for pKa modulation of the active site Glu and correct orientation of both the proton donor and substrate" evidence="6">
    <location>
        <position position="139"/>
    </location>
</feature>
<evidence type="ECO:0000313" key="9">
    <source>
        <dbReference type="Proteomes" id="UP000095544"/>
    </source>
</evidence>
<name>A0A174GUR4_9FIRM</name>
<keyword evidence="2" id="KW-0624">Polysaccharide degradation</keyword>
<organism evidence="8 9">
    <name type="scientific">Faecalicatena contorta</name>
    <dbReference type="NCBI Taxonomy" id="39482"/>
    <lineage>
        <taxon>Bacteria</taxon>
        <taxon>Bacillati</taxon>
        <taxon>Bacillota</taxon>
        <taxon>Clostridia</taxon>
        <taxon>Lachnospirales</taxon>
        <taxon>Lachnospiraceae</taxon>
        <taxon>Faecalicatena</taxon>
    </lineage>
</organism>
<keyword evidence="3 7" id="KW-0378">Hydrolase</keyword>
<sequence>MKKPAVNPYLPSWEFVPDGEPHVFGDRLYVYGSHDRSHGTTYCEEDYVGWSAPLDDLGDWKYEGVIYRKNQDRENPDGKKLMFAPDAAQGPDGRYYLYYGLSDVEYIGVAVSSSPAGPFEYYGRVAYEDGSGLEGLAFDPGILAEEDGIYLYYGFSHKADDKTKRQFEVMNKKIMPGAYMVKLDRDMKTAVSKPVLIANGYSSAKGTSFEEHPFFEASSIRRIDGKYYFVYSSLQGHELCYAVSDSPEGPFVYGGVIVSNGDIGLGEGQRAYDANNHGGIVEVKGQYYIFYHRHTHGTHFSRQGCAETIRIMEDGSIPQTEITSCGLNRGPLPAKAQYPAYIICNLHGPKPACHIPSKPPYDETVPYLWETEEEDREQRILYLKNLQKNAACGVKYLEFSGVSEIKVTVKGASGRIHVCLDDEKNSPSAVIHVGNTSEEWQSCTAPAVISDGIHAVYFWFEPDTGSMDMLDFRFS</sequence>
<dbReference type="InterPro" id="IPR006710">
    <property type="entry name" value="Glyco_hydro_43"/>
</dbReference>
<dbReference type="Proteomes" id="UP000095544">
    <property type="component" value="Unassembled WGS sequence"/>
</dbReference>
<evidence type="ECO:0000256" key="2">
    <source>
        <dbReference type="ARBA" id="ARBA00022651"/>
    </source>
</evidence>
<dbReference type="GO" id="GO:0004553">
    <property type="term" value="F:hydrolase activity, hydrolyzing O-glycosyl compounds"/>
    <property type="evidence" value="ECO:0007669"/>
    <property type="project" value="InterPro"/>
</dbReference>
<comment type="similarity">
    <text evidence="1 7">Belongs to the glycosyl hydrolase 43 family.</text>
</comment>